<evidence type="ECO:0000256" key="2">
    <source>
        <dbReference type="ARBA" id="ARBA00022473"/>
    </source>
</evidence>
<dbReference type="SUPFAM" id="SSF46689">
    <property type="entry name" value="Homeodomain-like"/>
    <property type="match status" value="1"/>
</dbReference>
<keyword evidence="3" id="KW-0805">Transcription regulation</keyword>
<keyword evidence="5 10" id="KW-0371">Homeobox</keyword>
<evidence type="ECO:0000259" key="13">
    <source>
        <dbReference type="PROSITE" id="PS50071"/>
    </source>
</evidence>
<accession>A0A8C8R5W5</accession>
<evidence type="ECO:0000256" key="6">
    <source>
        <dbReference type="ARBA" id="ARBA00023163"/>
    </source>
</evidence>
<evidence type="ECO:0000256" key="3">
    <source>
        <dbReference type="ARBA" id="ARBA00023015"/>
    </source>
</evidence>
<proteinExistence type="inferred from homology"/>
<evidence type="ECO:0000256" key="10">
    <source>
        <dbReference type="PROSITE-ProRule" id="PRU00108"/>
    </source>
</evidence>
<dbReference type="AlphaFoldDB" id="A0A8C8R5W5"/>
<evidence type="ECO:0000256" key="7">
    <source>
        <dbReference type="ARBA" id="ARBA00023242"/>
    </source>
</evidence>
<dbReference type="InterPro" id="IPR009057">
    <property type="entry name" value="Homeodomain-like_sf"/>
</dbReference>
<dbReference type="Proteomes" id="UP000694393">
    <property type="component" value="Unplaced"/>
</dbReference>
<dbReference type="SMART" id="SM00389">
    <property type="entry name" value="HOX"/>
    <property type="match status" value="1"/>
</dbReference>
<dbReference type="FunFam" id="1.10.10.60:FF:000113">
    <property type="entry name" value="homeobox protein Hox-B1"/>
    <property type="match status" value="1"/>
</dbReference>
<comment type="similarity">
    <text evidence="8">Belongs to the Antp homeobox family. Labial subfamily.</text>
</comment>
<evidence type="ECO:0000256" key="9">
    <source>
        <dbReference type="ARBA" id="ARBA00040128"/>
    </source>
</evidence>
<dbReference type="CDD" id="cd00086">
    <property type="entry name" value="homeodomain"/>
    <property type="match status" value="1"/>
</dbReference>
<keyword evidence="7 10" id="KW-0539">Nucleus</keyword>
<keyword evidence="4 10" id="KW-0238">DNA-binding</keyword>
<protein>
    <recommendedName>
        <fullName evidence="9">Homeobox protein Hox-D1</fullName>
    </recommendedName>
</protein>
<dbReference type="InterPro" id="IPR001356">
    <property type="entry name" value="HD"/>
</dbReference>
<dbReference type="PRINTS" id="PR00024">
    <property type="entry name" value="HOMEOBOX"/>
</dbReference>
<feature type="region of interest" description="Disordered" evidence="12">
    <location>
        <begin position="136"/>
        <end position="162"/>
    </location>
</feature>
<feature type="domain" description="Homeobox" evidence="13">
    <location>
        <begin position="190"/>
        <end position="250"/>
    </location>
</feature>
<dbReference type="PANTHER" id="PTHR45946">
    <property type="entry name" value="HOMEOBOX PROTEIN ROUGH-RELATED"/>
    <property type="match status" value="1"/>
</dbReference>
<evidence type="ECO:0000256" key="8">
    <source>
        <dbReference type="ARBA" id="ARBA00029448"/>
    </source>
</evidence>
<reference evidence="14" key="2">
    <citation type="submission" date="2025-09" db="UniProtKB">
        <authorList>
            <consortium name="Ensembl"/>
        </authorList>
    </citation>
    <scope>IDENTIFICATION</scope>
</reference>
<feature type="compositionally biased region" description="Polar residues" evidence="12">
    <location>
        <begin position="262"/>
        <end position="283"/>
    </location>
</feature>
<sequence>MNSGFYLEFVSRGDALPAAPNLLALQPSCPLGRGGSYVGGPAGTPSGQAQQPRPAAASRFAPCALAGQCEPAPPAADFTLLPRGPGYEPPCGARHRGEGAGGGPPHYATSVFSGSAALLRGGFSTLAEQSRFHPCLQDPPGFQPSVSPSPGTYPTPDSPASGVPAAALSPFEWMRVKRKAAKKSKCRSARSHPHGRTHFSTKQLTELEKEFHFNKYLTRARRVEIANSLCLTDTQVKIWFQNRRMKQKKRERDGLLVPSPVASLQLSPAGQSPPKSGSCSEPSSPAKDSC</sequence>
<evidence type="ECO:0000256" key="4">
    <source>
        <dbReference type="ARBA" id="ARBA00023125"/>
    </source>
</evidence>
<reference evidence="14" key="1">
    <citation type="submission" date="2025-08" db="UniProtKB">
        <authorList>
            <consortium name="Ensembl"/>
        </authorList>
    </citation>
    <scope>IDENTIFICATION</scope>
</reference>
<dbReference type="GO" id="GO:0000981">
    <property type="term" value="F:DNA-binding transcription factor activity, RNA polymerase II-specific"/>
    <property type="evidence" value="ECO:0007669"/>
    <property type="project" value="InterPro"/>
</dbReference>
<evidence type="ECO:0000313" key="14">
    <source>
        <dbReference type="Ensembl" id="ENSPCEP00000000591.1"/>
    </source>
</evidence>
<feature type="DNA-binding region" description="Homeobox" evidence="10">
    <location>
        <begin position="192"/>
        <end position="251"/>
    </location>
</feature>
<dbReference type="InterPro" id="IPR020479">
    <property type="entry name" value="HD_metazoa"/>
</dbReference>
<dbReference type="Pfam" id="PF00046">
    <property type="entry name" value="Homeodomain"/>
    <property type="match status" value="1"/>
</dbReference>
<evidence type="ECO:0000256" key="11">
    <source>
        <dbReference type="RuleBase" id="RU000682"/>
    </source>
</evidence>
<evidence type="ECO:0000256" key="1">
    <source>
        <dbReference type="ARBA" id="ARBA00004123"/>
    </source>
</evidence>
<feature type="region of interest" description="Disordered" evidence="12">
    <location>
        <begin position="248"/>
        <end position="290"/>
    </location>
</feature>
<dbReference type="PANTHER" id="PTHR45946:SF1">
    <property type="entry name" value="HOMEOBOX PROTEIN HOX-D1"/>
    <property type="match status" value="1"/>
</dbReference>
<dbReference type="InterPro" id="IPR017970">
    <property type="entry name" value="Homeobox_CS"/>
</dbReference>
<organism evidence="14 15">
    <name type="scientific">Pelusios castaneus</name>
    <name type="common">West African mud turtle</name>
    <dbReference type="NCBI Taxonomy" id="367368"/>
    <lineage>
        <taxon>Eukaryota</taxon>
        <taxon>Metazoa</taxon>
        <taxon>Chordata</taxon>
        <taxon>Craniata</taxon>
        <taxon>Vertebrata</taxon>
        <taxon>Euteleostomi</taxon>
        <taxon>Archelosauria</taxon>
        <taxon>Testudinata</taxon>
        <taxon>Testudines</taxon>
        <taxon>Pleurodira</taxon>
        <taxon>Pelomedusidae</taxon>
        <taxon>Pelusios</taxon>
    </lineage>
</organism>
<keyword evidence="2" id="KW-0217">Developmental protein</keyword>
<comment type="subcellular location">
    <subcellularLocation>
        <location evidence="1 10 11">Nucleus</location>
    </subcellularLocation>
</comment>
<evidence type="ECO:0000313" key="15">
    <source>
        <dbReference type="Proteomes" id="UP000694393"/>
    </source>
</evidence>
<dbReference type="Ensembl" id="ENSPCET00000000608.1">
    <property type="protein sequence ID" value="ENSPCEP00000000591.1"/>
    <property type="gene ID" value="ENSPCEG00000000516.1"/>
</dbReference>
<dbReference type="PROSITE" id="PS00027">
    <property type="entry name" value="HOMEOBOX_1"/>
    <property type="match status" value="1"/>
</dbReference>
<name>A0A8C8R5W5_9SAUR</name>
<keyword evidence="6" id="KW-0804">Transcription</keyword>
<evidence type="ECO:0000256" key="5">
    <source>
        <dbReference type="ARBA" id="ARBA00023155"/>
    </source>
</evidence>
<evidence type="ECO:0000256" key="12">
    <source>
        <dbReference type="SAM" id="MobiDB-lite"/>
    </source>
</evidence>
<keyword evidence="15" id="KW-1185">Reference proteome</keyword>
<dbReference type="InterPro" id="IPR046327">
    <property type="entry name" value="HXA1/B1/D1"/>
</dbReference>
<dbReference type="GO" id="GO:0005634">
    <property type="term" value="C:nucleus"/>
    <property type="evidence" value="ECO:0007669"/>
    <property type="project" value="UniProtKB-SubCell"/>
</dbReference>
<feature type="region of interest" description="Disordered" evidence="12">
    <location>
        <begin position="36"/>
        <end position="55"/>
    </location>
</feature>
<dbReference type="GO" id="GO:0000978">
    <property type="term" value="F:RNA polymerase II cis-regulatory region sequence-specific DNA binding"/>
    <property type="evidence" value="ECO:0007669"/>
    <property type="project" value="TreeGrafter"/>
</dbReference>
<dbReference type="Gene3D" id="1.10.10.60">
    <property type="entry name" value="Homeodomain-like"/>
    <property type="match status" value="1"/>
</dbReference>
<dbReference type="PROSITE" id="PS50071">
    <property type="entry name" value="HOMEOBOX_2"/>
    <property type="match status" value="1"/>
</dbReference>